<gene>
    <name evidence="8" type="ORF">KO481_17345</name>
</gene>
<evidence type="ECO:0000259" key="6">
    <source>
        <dbReference type="SMART" id="SM00862"/>
    </source>
</evidence>
<dbReference type="Gene3D" id="1.10.8.430">
    <property type="entry name" value="Helical domain of apoptotic protease-activating factors"/>
    <property type="match status" value="1"/>
</dbReference>
<dbReference type="InterPro" id="IPR027417">
    <property type="entry name" value="P-loop_NTPase"/>
</dbReference>
<dbReference type="Pfam" id="PF00486">
    <property type="entry name" value="Trans_reg_C"/>
    <property type="match status" value="1"/>
</dbReference>
<evidence type="ECO:0000256" key="2">
    <source>
        <dbReference type="ARBA" id="ARBA00022737"/>
    </source>
</evidence>
<dbReference type="Gene3D" id="1.25.40.10">
    <property type="entry name" value="Tetratricopeptide repeat domain"/>
    <property type="match status" value="2"/>
</dbReference>
<dbReference type="SMART" id="SM00862">
    <property type="entry name" value="Trans_reg_C"/>
    <property type="match status" value="1"/>
</dbReference>
<proteinExistence type="inferred from homology"/>
<accession>A0ABS6AZ11</accession>
<keyword evidence="9" id="KW-1185">Reference proteome</keyword>
<comment type="caution">
    <text evidence="8">The sequence shown here is derived from an EMBL/GenBank/DDBJ whole genome shotgun (WGS) entry which is preliminary data.</text>
</comment>
<name>A0ABS6AZ11_9NOCA</name>
<evidence type="ECO:0000313" key="8">
    <source>
        <dbReference type="EMBL" id="MBU3063287.1"/>
    </source>
</evidence>
<dbReference type="Gene3D" id="3.40.50.300">
    <property type="entry name" value="P-loop containing nucleotide triphosphate hydrolases"/>
    <property type="match status" value="1"/>
</dbReference>
<evidence type="ECO:0000256" key="3">
    <source>
        <dbReference type="ARBA" id="ARBA00023015"/>
    </source>
</evidence>
<dbReference type="EMBL" id="JAHKNI010000005">
    <property type="protein sequence ID" value="MBU3063287.1"/>
    <property type="molecule type" value="Genomic_DNA"/>
</dbReference>
<dbReference type="RefSeq" id="WP_215918190.1">
    <property type="nucleotide sequence ID" value="NZ_JAHKNI010000005.1"/>
</dbReference>
<dbReference type="Pfam" id="PF03704">
    <property type="entry name" value="BTAD"/>
    <property type="match status" value="1"/>
</dbReference>
<keyword evidence="2" id="KW-0677">Repeat</keyword>
<dbReference type="InterPro" id="IPR001867">
    <property type="entry name" value="OmpR/PhoB-type_DNA-bd"/>
</dbReference>
<dbReference type="InterPro" id="IPR036388">
    <property type="entry name" value="WH-like_DNA-bd_sf"/>
</dbReference>
<sequence length="948" mass="101316">MRIRLSALGPLQIELNGSAAPPLRGREQATLAMLAFAPGHTLSTSDLIDGVWGEQRPASALAALRNYVSALRKALGPAASALESSAGHYRLRPDTPIEIDTDLVGRLLAEANDVRRIGDPEKASGLVHSALARWRGEPLAGLPGPWAAAERSRLRRLRQTLRELAVTLMIDCGDYDGAITELEAMIAAHPLDEPLRALMMTALERSDRRTAALEVYRQISTLLADELGLDPGPELVAAHTRLRADPTPAPARTARDRVPLPAQLPPANADFTGRTALMDKLTGEMAGSSATAITAIAGMGGIGKTTLAVRVAHHIKDRFPDGQLFVDLRGADPDPSDPTVVLGEFLRALGVPESDVPSGLSARSALYRSVLSDRRVLVLLDNAHDSRQVAPLLPGTAGCATVITARRAITTSAGEAATALGLLSPDEAVDMFTRIVGTERAAAAPEAVVRIVELCGRLPLAIRTVAGRIAARPHWDLTSEADRLASDRADLSNFQSPDISLDQAFRSGYEQLDDEHARAFRMLAHAEVPELSLPVIAAVLDRDEDEAERLCEDLVDCGLLETGGRGRYHYHDLMRIFARDRRGDDADTDVLALLLDFYLASMKNLLAVRNPGGIVPAHPTGSTGVAFADIPATERFLDAERRNLVALYRLAARGMPAHQLLAADLAWGAAHSLAASDVTVDVEAALREFIAAAEGTAPAACRRAKVTLGLILVAELGQPDRGRILLREAMDGLDPHENVRLTATVYTLYGQASLYEEQYDRAAREFRTALDWCHEFSSASLTTIIHALLSTAYAESARDTEALAAAAAATDSRYGNSALRQVVWARSEAAWIRCRGGDDVGGLADFAAVLSIAQASGVPRYIAVANRRMAEAHLLANRPGDALDCADAAITACGNGRARYIHARALAARREALIRLGRIAEADECLRSAQALVPGLVPATTGSGNHRT</sequence>
<dbReference type="Pfam" id="PF00931">
    <property type="entry name" value="NB-ARC"/>
    <property type="match status" value="1"/>
</dbReference>
<feature type="domain" description="Bacterial transcriptional activator" evidence="7">
    <location>
        <begin position="99"/>
        <end position="243"/>
    </location>
</feature>
<dbReference type="SUPFAM" id="SSF52540">
    <property type="entry name" value="P-loop containing nucleoside triphosphate hydrolases"/>
    <property type="match status" value="1"/>
</dbReference>
<dbReference type="SMART" id="SM01043">
    <property type="entry name" value="BTAD"/>
    <property type="match status" value="1"/>
</dbReference>
<dbReference type="InterPro" id="IPR005158">
    <property type="entry name" value="BTAD"/>
</dbReference>
<dbReference type="CDD" id="cd15831">
    <property type="entry name" value="BTAD"/>
    <property type="match status" value="1"/>
</dbReference>
<dbReference type="PANTHER" id="PTHR35807:SF1">
    <property type="entry name" value="TRANSCRIPTIONAL REGULATOR REDD"/>
    <property type="match status" value="1"/>
</dbReference>
<dbReference type="InterPro" id="IPR042197">
    <property type="entry name" value="Apaf_helical"/>
</dbReference>
<feature type="domain" description="OmpR/PhoB-type" evidence="6">
    <location>
        <begin position="17"/>
        <end position="91"/>
    </location>
</feature>
<comment type="similarity">
    <text evidence="1">Belongs to the AfsR/DnrI/RedD regulatory family.</text>
</comment>
<keyword evidence="4" id="KW-0238">DNA-binding</keyword>
<dbReference type="InterPro" id="IPR002182">
    <property type="entry name" value="NB-ARC"/>
</dbReference>
<dbReference type="SUPFAM" id="SSF48452">
    <property type="entry name" value="TPR-like"/>
    <property type="match status" value="2"/>
</dbReference>
<dbReference type="SUPFAM" id="SSF46894">
    <property type="entry name" value="C-terminal effector domain of the bipartite response regulators"/>
    <property type="match status" value="1"/>
</dbReference>
<reference evidence="8 9" key="1">
    <citation type="submission" date="2021-06" db="EMBL/GenBank/DDBJ databases">
        <title>Actinomycetes sequencing.</title>
        <authorList>
            <person name="Shan Q."/>
        </authorList>
    </citation>
    <scope>NUCLEOTIDE SEQUENCE [LARGE SCALE GENOMIC DNA]</scope>
    <source>
        <strain evidence="8 9">NEAU-G5</strain>
    </source>
</reference>
<keyword evidence="5" id="KW-0804">Transcription</keyword>
<dbReference type="PRINTS" id="PR00364">
    <property type="entry name" value="DISEASERSIST"/>
</dbReference>
<evidence type="ECO:0000256" key="5">
    <source>
        <dbReference type="ARBA" id="ARBA00023163"/>
    </source>
</evidence>
<evidence type="ECO:0000313" key="9">
    <source>
        <dbReference type="Proteomes" id="UP000733379"/>
    </source>
</evidence>
<dbReference type="Gene3D" id="1.10.10.10">
    <property type="entry name" value="Winged helix-like DNA-binding domain superfamily/Winged helix DNA-binding domain"/>
    <property type="match status" value="1"/>
</dbReference>
<evidence type="ECO:0000256" key="1">
    <source>
        <dbReference type="ARBA" id="ARBA00005820"/>
    </source>
</evidence>
<dbReference type="InterPro" id="IPR016032">
    <property type="entry name" value="Sig_transdc_resp-reg_C-effctor"/>
</dbReference>
<evidence type="ECO:0000256" key="4">
    <source>
        <dbReference type="ARBA" id="ARBA00023125"/>
    </source>
</evidence>
<keyword evidence="3" id="KW-0805">Transcription regulation</keyword>
<organism evidence="8 9">
    <name type="scientific">Nocardia albiluteola</name>
    <dbReference type="NCBI Taxonomy" id="2842303"/>
    <lineage>
        <taxon>Bacteria</taxon>
        <taxon>Bacillati</taxon>
        <taxon>Actinomycetota</taxon>
        <taxon>Actinomycetes</taxon>
        <taxon>Mycobacteriales</taxon>
        <taxon>Nocardiaceae</taxon>
        <taxon>Nocardia</taxon>
    </lineage>
</organism>
<evidence type="ECO:0000259" key="7">
    <source>
        <dbReference type="SMART" id="SM01043"/>
    </source>
</evidence>
<dbReference type="InterPro" id="IPR051677">
    <property type="entry name" value="AfsR-DnrI-RedD_regulator"/>
</dbReference>
<dbReference type="Proteomes" id="UP000733379">
    <property type="component" value="Unassembled WGS sequence"/>
</dbReference>
<dbReference type="InterPro" id="IPR011990">
    <property type="entry name" value="TPR-like_helical_dom_sf"/>
</dbReference>
<protein>
    <submittedName>
        <fullName evidence="8">Winged helix-turn-helix domain-containing protein</fullName>
    </submittedName>
</protein>
<dbReference type="PANTHER" id="PTHR35807">
    <property type="entry name" value="TRANSCRIPTIONAL REGULATOR REDD-RELATED"/>
    <property type="match status" value="1"/>
</dbReference>